<keyword evidence="2" id="KW-1185">Reference proteome</keyword>
<evidence type="ECO:0000313" key="1">
    <source>
        <dbReference type="EMBL" id="GBP03592.1"/>
    </source>
</evidence>
<proteinExistence type="predicted"/>
<evidence type="ECO:0000313" key="2">
    <source>
        <dbReference type="Proteomes" id="UP000299102"/>
    </source>
</evidence>
<organism evidence="1 2">
    <name type="scientific">Eumeta variegata</name>
    <name type="common">Bagworm moth</name>
    <name type="synonym">Eumeta japonica</name>
    <dbReference type="NCBI Taxonomy" id="151549"/>
    <lineage>
        <taxon>Eukaryota</taxon>
        <taxon>Metazoa</taxon>
        <taxon>Ecdysozoa</taxon>
        <taxon>Arthropoda</taxon>
        <taxon>Hexapoda</taxon>
        <taxon>Insecta</taxon>
        <taxon>Pterygota</taxon>
        <taxon>Neoptera</taxon>
        <taxon>Endopterygota</taxon>
        <taxon>Lepidoptera</taxon>
        <taxon>Glossata</taxon>
        <taxon>Ditrysia</taxon>
        <taxon>Tineoidea</taxon>
        <taxon>Psychidae</taxon>
        <taxon>Oiketicinae</taxon>
        <taxon>Eumeta</taxon>
    </lineage>
</organism>
<reference evidence="1 2" key="1">
    <citation type="journal article" date="2019" name="Commun. Biol.">
        <title>The bagworm genome reveals a unique fibroin gene that provides high tensile strength.</title>
        <authorList>
            <person name="Kono N."/>
            <person name="Nakamura H."/>
            <person name="Ohtoshi R."/>
            <person name="Tomita M."/>
            <person name="Numata K."/>
            <person name="Arakawa K."/>
        </authorList>
    </citation>
    <scope>NUCLEOTIDE SEQUENCE [LARGE SCALE GENOMIC DNA]</scope>
</reference>
<accession>A0A4C1SNB7</accession>
<comment type="caution">
    <text evidence="1">The sequence shown here is derived from an EMBL/GenBank/DDBJ whole genome shotgun (WGS) entry which is preliminary data.</text>
</comment>
<dbReference type="Proteomes" id="UP000299102">
    <property type="component" value="Unassembled WGS sequence"/>
</dbReference>
<dbReference type="AlphaFoldDB" id="A0A4C1SNB7"/>
<dbReference type="EMBL" id="BGZK01000010">
    <property type="protein sequence ID" value="GBP03592.1"/>
    <property type="molecule type" value="Genomic_DNA"/>
</dbReference>
<name>A0A4C1SNB7_EUMVA</name>
<protein>
    <submittedName>
        <fullName evidence="1">Uncharacterized protein</fullName>
    </submittedName>
</protein>
<sequence>MILSSDDDIVVAGSCCGQLGFNTKMPARLVIYHTFTAYKREVTASAVIFRPVNASSGGSNPHPSPHLPFQQPTLPSSSILFPLKWLAMH</sequence>
<gene>
    <name evidence="1" type="ORF">EVAR_101892_1</name>
</gene>